<comment type="subcellular location">
    <subcellularLocation>
        <location evidence="1">Membrane</location>
        <topology evidence="1">Multi-pass membrane protein</topology>
    </subcellularLocation>
</comment>
<feature type="transmembrane region" description="Helical" evidence="5">
    <location>
        <begin position="27"/>
        <end position="46"/>
    </location>
</feature>
<evidence type="ECO:0000256" key="1">
    <source>
        <dbReference type="ARBA" id="ARBA00004141"/>
    </source>
</evidence>
<feature type="transmembrane region" description="Helical" evidence="5">
    <location>
        <begin position="236"/>
        <end position="256"/>
    </location>
</feature>
<evidence type="ECO:0000313" key="6">
    <source>
        <dbReference type="EMBL" id="GAA1111338.1"/>
    </source>
</evidence>
<evidence type="ECO:0000256" key="3">
    <source>
        <dbReference type="ARBA" id="ARBA00022989"/>
    </source>
</evidence>
<dbReference type="InterPro" id="IPR038665">
    <property type="entry name" value="Voltage-dep_anion_channel_sf"/>
</dbReference>
<accession>A0ABN1U1I3</accession>
<feature type="transmembrane region" description="Helical" evidence="5">
    <location>
        <begin position="112"/>
        <end position="131"/>
    </location>
</feature>
<evidence type="ECO:0000256" key="4">
    <source>
        <dbReference type="ARBA" id="ARBA00023136"/>
    </source>
</evidence>
<reference evidence="6 7" key="1">
    <citation type="journal article" date="2019" name="Int. J. Syst. Evol. Microbiol.">
        <title>The Global Catalogue of Microorganisms (GCM) 10K type strain sequencing project: providing services to taxonomists for standard genome sequencing and annotation.</title>
        <authorList>
            <consortium name="The Broad Institute Genomics Platform"/>
            <consortium name="The Broad Institute Genome Sequencing Center for Infectious Disease"/>
            <person name="Wu L."/>
            <person name="Ma J."/>
        </authorList>
    </citation>
    <scope>NUCLEOTIDE SEQUENCE [LARGE SCALE GENOMIC DNA]</scope>
    <source>
        <strain evidence="6 7">JCM 13002</strain>
    </source>
</reference>
<comment type="caution">
    <text evidence="6">The sequence shown here is derived from an EMBL/GenBank/DDBJ whole genome shotgun (WGS) entry which is preliminary data.</text>
</comment>
<name>A0ABN1U1I3_9ACTN</name>
<dbReference type="Gene3D" id="1.50.10.150">
    <property type="entry name" value="Voltage-dependent anion channel"/>
    <property type="match status" value="1"/>
</dbReference>
<organism evidence="6 7">
    <name type="scientific">Kitasatospora arboriphila</name>
    <dbReference type="NCBI Taxonomy" id="258052"/>
    <lineage>
        <taxon>Bacteria</taxon>
        <taxon>Bacillati</taxon>
        <taxon>Actinomycetota</taxon>
        <taxon>Actinomycetes</taxon>
        <taxon>Kitasatosporales</taxon>
        <taxon>Streptomycetaceae</taxon>
        <taxon>Kitasatospora</taxon>
    </lineage>
</organism>
<keyword evidence="4 5" id="KW-0472">Membrane</keyword>
<feature type="transmembrane region" description="Helical" evidence="5">
    <location>
        <begin position="296"/>
        <end position="316"/>
    </location>
</feature>
<keyword evidence="7" id="KW-1185">Reference proteome</keyword>
<evidence type="ECO:0000256" key="2">
    <source>
        <dbReference type="ARBA" id="ARBA00022692"/>
    </source>
</evidence>
<keyword evidence="3 5" id="KW-1133">Transmembrane helix</keyword>
<feature type="transmembrane region" description="Helical" evidence="5">
    <location>
        <begin position="167"/>
        <end position="188"/>
    </location>
</feature>
<evidence type="ECO:0000256" key="5">
    <source>
        <dbReference type="SAM" id="Phobius"/>
    </source>
</evidence>
<dbReference type="EMBL" id="BAAALD010000082">
    <property type="protein sequence ID" value="GAA1111338.1"/>
    <property type="molecule type" value="Genomic_DNA"/>
</dbReference>
<evidence type="ECO:0000313" key="7">
    <source>
        <dbReference type="Proteomes" id="UP001499987"/>
    </source>
</evidence>
<dbReference type="Proteomes" id="UP001499987">
    <property type="component" value="Unassembled WGS sequence"/>
</dbReference>
<dbReference type="InterPro" id="IPR004695">
    <property type="entry name" value="SLAC1/Mae1/Ssu1/TehA"/>
</dbReference>
<gene>
    <name evidence="6" type="ORF">GCM10009663_60790</name>
</gene>
<feature type="transmembrane region" description="Helical" evidence="5">
    <location>
        <begin position="53"/>
        <end position="74"/>
    </location>
</feature>
<sequence length="331" mass="34368">MGSMDLPTLNRAGDRPAARWWTKVPPAAGSAVMATGIVSVGLNLVGRETSSQVLLALAAAGWLLLALAFALTLLRDRDRWAANAATPPALTAVAATAVVGTRFSLAGWQSTAAVLLAIAAAAWPPLLISVLRHWKHHLPGVAFLVCVATEGLAVLAGTLALAGSGDWLAPAALAAFALGLVLYVAALLRFDVRQVLTGAGDQWISAGALAICALAGSKLTAWPEWTGAGHTVLRDATLVLLTLDLAGYLVLLAAEIRRPRLRYNIRRWATVFPLGMSAVATLSTGSAAHLPWLNGLGHPLLWIAAGAWLITALALVRDLARARRTAPSGGA</sequence>
<keyword evidence="2 5" id="KW-0812">Transmembrane</keyword>
<feature type="transmembrane region" description="Helical" evidence="5">
    <location>
        <begin position="268"/>
        <end position="290"/>
    </location>
</feature>
<protein>
    <submittedName>
        <fullName evidence="6">Tellurite resistance/C4-dicarboxylate transporter family protein</fullName>
    </submittedName>
</protein>
<dbReference type="CDD" id="cd09319">
    <property type="entry name" value="TDT_like_1"/>
    <property type="match status" value="1"/>
</dbReference>
<proteinExistence type="predicted"/>
<feature type="transmembrane region" description="Helical" evidence="5">
    <location>
        <begin position="138"/>
        <end position="161"/>
    </location>
</feature>
<feature type="transmembrane region" description="Helical" evidence="5">
    <location>
        <begin position="195"/>
        <end position="216"/>
    </location>
</feature>
<dbReference type="Pfam" id="PF03595">
    <property type="entry name" value="SLAC1"/>
    <property type="match status" value="1"/>
</dbReference>